<dbReference type="PROSITE" id="PS51257">
    <property type="entry name" value="PROKAR_LIPOPROTEIN"/>
    <property type="match status" value="1"/>
</dbReference>
<dbReference type="Gene3D" id="2.40.420.20">
    <property type="match status" value="1"/>
</dbReference>
<dbReference type="PANTHER" id="PTHR30158">
    <property type="entry name" value="ACRA/E-RELATED COMPONENT OF DRUG EFFLUX TRANSPORTER"/>
    <property type="match status" value="1"/>
</dbReference>
<organism evidence="9 10">
    <name type="scientific">Leyella stercorea</name>
    <dbReference type="NCBI Taxonomy" id="363265"/>
    <lineage>
        <taxon>Bacteria</taxon>
        <taxon>Pseudomonadati</taxon>
        <taxon>Bacteroidota</taxon>
        <taxon>Bacteroidia</taxon>
        <taxon>Bacteroidales</taxon>
        <taxon>Prevotellaceae</taxon>
        <taxon>Leyella</taxon>
    </lineage>
</organism>
<dbReference type="InterPro" id="IPR006143">
    <property type="entry name" value="RND_pump_MFP"/>
</dbReference>
<evidence type="ECO:0000313" key="9">
    <source>
        <dbReference type="EMBL" id="RHK50148.1"/>
    </source>
</evidence>
<feature type="domain" description="Multidrug resistance protein MdtA-like alpha-helical hairpin" evidence="5">
    <location>
        <begin position="101"/>
        <end position="168"/>
    </location>
</feature>
<keyword evidence="10" id="KW-1185">Reference proteome</keyword>
<dbReference type="PANTHER" id="PTHR30158:SF23">
    <property type="entry name" value="MULTIDRUG RESISTANCE PROTEIN MEXA"/>
    <property type="match status" value="1"/>
</dbReference>
<dbReference type="InterPro" id="IPR058624">
    <property type="entry name" value="MdtA-like_HH"/>
</dbReference>
<dbReference type="RefSeq" id="WP_118355449.1">
    <property type="nucleotide sequence ID" value="NZ_CAUGZW010000028.1"/>
</dbReference>
<evidence type="ECO:0000259" key="8">
    <source>
        <dbReference type="Pfam" id="PF25967"/>
    </source>
</evidence>
<dbReference type="Pfam" id="PF25967">
    <property type="entry name" value="RND-MFP_C"/>
    <property type="match status" value="1"/>
</dbReference>
<evidence type="ECO:0000256" key="1">
    <source>
        <dbReference type="ARBA" id="ARBA00004196"/>
    </source>
</evidence>
<comment type="similarity">
    <text evidence="2">Belongs to the membrane fusion protein (MFP) (TC 8.A.1) family.</text>
</comment>
<comment type="subcellular location">
    <subcellularLocation>
        <location evidence="1">Cell envelope</location>
    </subcellularLocation>
</comment>
<evidence type="ECO:0000313" key="10">
    <source>
        <dbReference type="Proteomes" id="UP000286598"/>
    </source>
</evidence>
<dbReference type="AlphaFoldDB" id="A0A415GL89"/>
<feature type="signal peptide" evidence="4">
    <location>
        <begin position="1"/>
        <end position="20"/>
    </location>
</feature>
<feature type="chain" id="PRO_5019247373" evidence="4">
    <location>
        <begin position="21"/>
        <end position="400"/>
    </location>
</feature>
<accession>A0A415GL89</accession>
<dbReference type="Proteomes" id="UP000286598">
    <property type="component" value="Unassembled WGS sequence"/>
</dbReference>
<dbReference type="Gene3D" id="2.40.50.100">
    <property type="match status" value="1"/>
</dbReference>
<dbReference type="Pfam" id="PF25876">
    <property type="entry name" value="HH_MFP_RND"/>
    <property type="match status" value="1"/>
</dbReference>
<dbReference type="GO" id="GO:0005886">
    <property type="term" value="C:plasma membrane"/>
    <property type="evidence" value="ECO:0007669"/>
    <property type="project" value="TreeGrafter"/>
</dbReference>
<evidence type="ECO:0000259" key="7">
    <source>
        <dbReference type="Pfam" id="PF25944"/>
    </source>
</evidence>
<feature type="domain" description="Multidrug resistance protein MdtA-like barrel-sandwich hybrid" evidence="6">
    <location>
        <begin position="60"/>
        <end position="201"/>
    </location>
</feature>
<keyword evidence="3" id="KW-0175">Coiled coil</keyword>
<dbReference type="NCBIfam" id="TIGR01730">
    <property type="entry name" value="RND_mfp"/>
    <property type="match status" value="1"/>
</dbReference>
<dbReference type="Pfam" id="PF25944">
    <property type="entry name" value="Beta-barrel_RND"/>
    <property type="match status" value="1"/>
</dbReference>
<evidence type="ECO:0000256" key="4">
    <source>
        <dbReference type="SAM" id="SignalP"/>
    </source>
</evidence>
<dbReference type="InterPro" id="IPR058627">
    <property type="entry name" value="MdtA-like_C"/>
</dbReference>
<keyword evidence="4" id="KW-0732">Signal</keyword>
<dbReference type="GO" id="GO:0046677">
    <property type="term" value="P:response to antibiotic"/>
    <property type="evidence" value="ECO:0007669"/>
    <property type="project" value="TreeGrafter"/>
</dbReference>
<gene>
    <name evidence="9" type="ORF">DW060_07715</name>
</gene>
<dbReference type="Pfam" id="PF25917">
    <property type="entry name" value="BSH_RND"/>
    <property type="match status" value="1"/>
</dbReference>
<proteinExistence type="inferred from homology"/>
<feature type="domain" description="Multidrug resistance protein MdtA-like beta-barrel" evidence="7">
    <location>
        <begin position="206"/>
        <end position="282"/>
    </location>
</feature>
<dbReference type="GO" id="GO:0030313">
    <property type="term" value="C:cell envelope"/>
    <property type="evidence" value="ECO:0007669"/>
    <property type="project" value="UniProtKB-SubCell"/>
</dbReference>
<dbReference type="Gene3D" id="2.40.30.170">
    <property type="match status" value="1"/>
</dbReference>
<dbReference type="OrthoDB" id="9801814at2"/>
<evidence type="ECO:0000256" key="2">
    <source>
        <dbReference type="ARBA" id="ARBA00009477"/>
    </source>
</evidence>
<dbReference type="Gene3D" id="1.10.287.470">
    <property type="entry name" value="Helix hairpin bin"/>
    <property type="match status" value="1"/>
</dbReference>
<dbReference type="InterPro" id="IPR058625">
    <property type="entry name" value="MdtA-like_BSH"/>
</dbReference>
<sequence length="400" mass="42336">MKKTKILLVAALAAVLASCGGGKSGGKPNFGDNEYAVRTVQGQDANLQTTYPASIKGVQDVEIRPKVSGFITKLCVKEGQSVKAGQLLFVIDNVTYAAAVRQAKASVNAAKAQLNTATLTYNNSQKLFKNNVIGSYELQSTKNAMESAAAQLAQAEAAYISAKQNLNFCFVTSPANGVVGDLPYRVGALVSASSQQPLTTVSNNSTMQVYFSMTEKDLLEMSKTQGGVHAAVENYPAVKLQLADGSIYEHPGKVATVSGVIDPTTGTVSMRADFPNPEHVLKSGASGSIVVPHVASSAVIIPQDAVVQVQDKYFVYVVGKDNKVKYTPVTVNPQNDGKNYIITSGLSVGDRFVVNGVSSLQDGMDIKPLTEAQYAEKLKKTEELGEAQGDLGKLKKAFGK</sequence>
<dbReference type="InterPro" id="IPR058626">
    <property type="entry name" value="MdtA-like_b-barrel"/>
</dbReference>
<feature type="coiled-coil region" evidence="3">
    <location>
        <begin position="138"/>
        <end position="165"/>
    </location>
</feature>
<comment type="caution">
    <text evidence="9">The sequence shown here is derived from an EMBL/GenBank/DDBJ whole genome shotgun (WGS) entry which is preliminary data.</text>
</comment>
<evidence type="ECO:0000256" key="3">
    <source>
        <dbReference type="SAM" id="Coils"/>
    </source>
</evidence>
<name>A0A415GL89_9BACT</name>
<dbReference type="GO" id="GO:0022857">
    <property type="term" value="F:transmembrane transporter activity"/>
    <property type="evidence" value="ECO:0007669"/>
    <property type="project" value="InterPro"/>
</dbReference>
<dbReference type="SUPFAM" id="SSF111369">
    <property type="entry name" value="HlyD-like secretion proteins"/>
    <property type="match status" value="1"/>
</dbReference>
<dbReference type="EMBL" id="QRNO01000034">
    <property type="protein sequence ID" value="RHK50148.1"/>
    <property type="molecule type" value="Genomic_DNA"/>
</dbReference>
<feature type="domain" description="Multidrug resistance protein MdtA-like C-terminal permuted SH3" evidence="8">
    <location>
        <begin position="298"/>
        <end position="357"/>
    </location>
</feature>
<evidence type="ECO:0000259" key="6">
    <source>
        <dbReference type="Pfam" id="PF25917"/>
    </source>
</evidence>
<protein>
    <submittedName>
        <fullName evidence="9">Efflux RND transporter periplasmic adaptor subunit</fullName>
    </submittedName>
</protein>
<reference evidence="9 10" key="1">
    <citation type="submission" date="2018-08" db="EMBL/GenBank/DDBJ databases">
        <title>A genome reference for cultivated species of the human gut microbiota.</title>
        <authorList>
            <person name="Zou Y."/>
            <person name="Xue W."/>
            <person name="Luo G."/>
        </authorList>
    </citation>
    <scope>NUCLEOTIDE SEQUENCE [LARGE SCALE GENOMIC DNA]</scope>
    <source>
        <strain evidence="9 10">AF42-9</strain>
    </source>
</reference>
<evidence type="ECO:0000259" key="5">
    <source>
        <dbReference type="Pfam" id="PF25876"/>
    </source>
</evidence>